<proteinExistence type="inferred from homology"/>
<evidence type="ECO:0000256" key="1">
    <source>
        <dbReference type="ARBA" id="ARBA00038310"/>
    </source>
</evidence>
<dbReference type="PANTHER" id="PTHR43569:SF1">
    <property type="entry name" value="BLL3371 PROTEIN"/>
    <property type="match status" value="1"/>
</dbReference>
<dbReference type="Pfam" id="PF04909">
    <property type="entry name" value="Amidohydro_2"/>
    <property type="match status" value="1"/>
</dbReference>
<protein>
    <submittedName>
        <fullName evidence="3">TIM-barrel fold metal-dependent hydrolase</fullName>
    </submittedName>
</protein>
<dbReference type="GO" id="GO:0016787">
    <property type="term" value="F:hydrolase activity"/>
    <property type="evidence" value="ECO:0007669"/>
    <property type="project" value="UniProtKB-KW"/>
</dbReference>
<dbReference type="PANTHER" id="PTHR43569">
    <property type="entry name" value="AMIDOHYDROLASE"/>
    <property type="match status" value="1"/>
</dbReference>
<gene>
    <name evidence="3" type="ORF">IW256_006981</name>
</gene>
<keyword evidence="4" id="KW-1185">Reference proteome</keyword>
<dbReference type="SUPFAM" id="SSF51556">
    <property type="entry name" value="Metallo-dependent hydrolases"/>
    <property type="match status" value="1"/>
</dbReference>
<feature type="domain" description="Amidohydrolase-related" evidence="2">
    <location>
        <begin position="7"/>
        <end position="290"/>
    </location>
</feature>
<evidence type="ECO:0000313" key="4">
    <source>
        <dbReference type="Proteomes" id="UP000614047"/>
    </source>
</evidence>
<accession>A0A931GM70</accession>
<evidence type="ECO:0000313" key="3">
    <source>
        <dbReference type="EMBL" id="MBG6092868.1"/>
    </source>
</evidence>
<comment type="similarity">
    <text evidence="1">Belongs to the metallo-dependent hydrolases superfamily.</text>
</comment>
<dbReference type="EMBL" id="JADOUA010000001">
    <property type="protein sequence ID" value="MBG6092868.1"/>
    <property type="molecule type" value="Genomic_DNA"/>
</dbReference>
<name>A0A931GM70_9ACTN</name>
<organism evidence="3 4">
    <name type="scientific">Actinomadura viridis</name>
    <dbReference type="NCBI Taxonomy" id="58110"/>
    <lineage>
        <taxon>Bacteria</taxon>
        <taxon>Bacillati</taxon>
        <taxon>Actinomycetota</taxon>
        <taxon>Actinomycetes</taxon>
        <taxon>Streptosporangiales</taxon>
        <taxon>Thermomonosporaceae</taxon>
        <taxon>Actinomadura</taxon>
    </lineage>
</organism>
<dbReference type="InterPro" id="IPR032466">
    <property type="entry name" value="Metal_Hydrolase"/>
</dbReference>
<dbReference type="InterPro" id="IPR006680">
    <property type="entry name" value="Amidohydro-rel"/>
</dbReference>
<dbReference type="Gene3D" id="3.20.20.140">
    <property type="entry name" value="Metal-dependent hydrolases"/>
    <property type="match status" value="1"/>
</dbReference>
<sequence>MAGLPFVDTHVHFHDLGHPRLRYAWLEPDAPPDPVTGPDGAIRARRYWADDFVAETRFHDVTKVVHVQAALGTADPVEETRWLQAFADRLGVPHGIVAYADLTRPDTARTLARHAAFANLRGIRDLRYDDYLTDEAWLRGYALLERHGLVCCDDPALERFPQARRLAERVPGVTLCIDHAGYPRHRDAAYFRRWRAAMRDIAGARNVVVKISGLGQADHRWTVESLRPWVLECVEAFGTDRAFFGTNWPVDRLYSSYGDVVGAYAEIIADFTEAERRALFAGNAERIFRLGGREEGTA</sequence>
<dbReference type="AlphaFoldDB" id="A0A931GM70"/>
<dbReference type="RefSeq" id="WP_197014994.1">
    <property type="nucleotide sequence ID" value="NZ_BAABES010000009.1"/>
</dbReference>
<keyword evidence="3" id="KW-0378">Hydrolase</keyword>
<dbReference type="InterPro" id="IPR052350">
    <property type="entry name" value="Metallo-dep_Lactonases"/>
</dbReference>
<comment type="caution">
    <text evidence="3">The sequence shown here is derived from an EMBL/GenBank/DDBJ whole genome shotgun (WGS) entry which is preliminary data.</text>
</comment>
<evidence type="ECO:0000259" key="2">
    <source>
        <dbReference type="Pfam" id="PF04909"/>
    </source>
</evidence>
<reference evidence="3" key="1">
    <citation type="submission" date="2020-11" db="EMBL/GenBank/DDBJ databases">
        <title>Sequencing the genomes of 1000 actinobacteria strains.</title>
        <authorList>
            <person name="Klenk H.-P."/>
        </authorList>
    </citation>
    <scope>NUCLEOTIDE SEQUENCE</scope>
    <source>
        <strain evidence="3">DSM 43175</strain>
    </source>
</reference>
<dbReference type="Proteomes" id="UP000614047">
    <property type="component" value="Unassembled WGS sequence"/>
</dbReference>